<name>A0ABY4QPC3_9MYCO</name>
<dbReference type="Proteomes" id="UP001056610">
    <property type="component" value="Chromosome"/>
</dbReference>
<evidence type="ECO:0000313" key="1">
    <source>
        <dbReference type="EMBL" id="UQX11643.1"/>
    </source>
</evidence>
<sequence>MSAVHRRVLAELAARTQLLPGGEQLALIDVDSTQKRVFGADKQGAAFGHAKIASKSLTVRGLNAFHATHRGPPALAA</sequence>
<keyword evidence="2" id="KW-1185">Reference proteome</keyword>
<organism evidence="1 2">
    <name type="scientific">Candidatus Mycobacterium methanotrophicum</name>
    <dbReference type="NCBI Taxonomy" id="2943498"/>
    <lineage>
        <taxon>Bacteria</taxon>
        <taxon>Bacillati</taxon>
        <taxon>Actinomycetota</taxon>
        <taxon>Actinomycetes</taxon>
        <taxon>Mycobacteriales</taxon>
        <taxon>Mycobacteriaceae</taxon>
        <taxon>Mycobacterium</taxon>
    </lineage>
</organism>
<evidence type="ECO:0008006" key="3">
    <source>
        <dbReference type="Google" id="ProtNLM"/>
    </source>
</evidence>
<protein>
    <recommendedName>
        <fullName evidence="3">Transposase</fullName>
    </recommendedName>
</protein>
<accession>A0ABY4QPC3</accession>
<dbReference type="RefSeq" id="WP_249763108.1">
    <property type="nucleotide sequence ID" value="NZ_CAJUXY010000039.1"/>
</dbReference>
<gene>
    <name evidence="1" type="ORF">M5I08_04030</name>
</gene>
<proteinExistence type="predicted"/>
<reference evidence="1" key="1">
    <citation type="submission" date="2022-05" db="EMBL/GenBank/DDBJ databases">
        <title>A methanotrophic Mycobacterium dominates a cave microbial ecosystem.</title>
        <authorList>
            <person name="Van Spanning R.J.M."/>
            <person name="Guan Q."/>
            <person name="Melkonian C."/>
            <person name="Gallant J."/>
            <person name="Polerecky L."/>
            <person name="Flot J.-F."/>
            <person name="Brandt B.W."/>
            <person name="Braster M."/>
            <person name="Iturbe Espinoza P."/>
            <person name="Aerts J."/>
            <person name="Meima-Franke M."/>
            <person name="Piersma S.R."/>
            <person name="Bunduc C."/>
            <person name="Ummels R."/>
            <person name="Pain A."/>
            <person name="Fleming E.J."/>
            <person name="van der Wel N."/>
            <person name="Gherman V.D."/>
            <person name="Sarbu S.M."/>
            <person name="Bodelier P.L.E."/>
            <person name="Bitter W."/>
        </authorList>
    </citation>
    <scope>NUCLEOTIDE SEQUENCE</scope>
    <source>
        <strain evidence="1">Sulfur Cave</strain>
    </source>
</reference>
<dbReference type="EMBL" id="CP097320">
    <property type="protein sequence ID" value="UQX11643.1"/>
    <property type="molecule type" value="Genomic_DNA"/>
</dbReference>
<evidence type="ECO:0000313" key="2">
    <source>
        <dbReference type="Proteomes" id="UP001056610"/>
    </source>
</evidence>